<evidence type="ECO:0000256" key="10">
    <source>
        <dbReference type="ARBA" id="ARBA00022777"/>
    </source>
</evidence>
<evidence type="ECO:0000259" key="16">
    <source>
        <dbReference type="Pfam" id="PF01326"/>
    </source>
</evidence>
<organism evidence="17">
    <name type="scientific">Desulfobacca acetoxidans</name>
    <dbReference type="NCBI Taxonomy" id="60893"/>
    <lineage>
        <taxon>Bacteria</taxon>
        <taxon>Pseudomonadati</taxon>
        <taxon>Thermodesulfobacteriota</taxon>
        <taxon>Desulfobaccia</taxon>
        <taxon>Desulfobaccales</taxon>
        <taxon>Desulfobaccaceae</taxon>
        <taxon>Desulfobacca</taxon>
    </lineage>
</organism>
<accession>A0A7V4LDQ7</accession>
<comment type="catalytic activity">
    <reaction evidence="14">
        <text>pyruvate + ATP + H2O = phosphoenolpyruvate + AMP + phosphate + 2 H(+)</text>
        <dbReference type="Rhea" id="RHEA:11364"/>
        <dbReference type="ChEBI" id="CHEBI:15361"/>
        <dbReference type="ChEBI" id="CHEBI:15377"/>
        <dbReference type="ChEBI" id="CHEBI:15378"/>
        <dbReference type="ChEBI" id="CHEBI:30616"/>
        <dbReference type="ChEBI" id="CHEBI:43474"/>
        <dbReference type="ChEBI" id="CHEBI:58702"/>
        <dbReference type="ChEBI" id="CHEBI:456215"/>
        <dbReference type="EC" id="2.7.9.2"/>
    </reaction>
</comment>
<evidence type="ECO:0000256" key="3">
    <source>
        <dbReference type="ARBA" id="ARBA00004742"/>
    </source>
</evidence>
<evidence type="ECO:0000256" key="4">
    <source>
        <dbReference type="ARBA" id="ARBA00007837"/>
    </source>
</evidence>
<evidence type="ECO:0000256" key="13">
    <source>
        <dbReference type="ARBA" id="ARBA00033470"/>
    </source>
</evidence>
<dbReference type="InterPro" id="IPR013815">
    <property type="entry name" value="ATP_grasp_subdomain_1"/>
</dbReference>
<keyword evidence="9" id="KW-0547">Nucleotide-binding</keyword>
<keyword evidence="8" id="KW-0479">Metal-binding</keyword>
<evidence type="ECO:0000256" key="5">
    <source>
        <dbReference type="ARBA" id="ARBA00011996"/>
    </source>
</evidence>
<name>A0A7V4LDQ7_9BACT</name>
<comment type="function">
    <text evidence="2">Catalyzes the phosphorylation of pyruvate to phosphoenolpyruvate.</text>
</comment>
<keyword evidence="12" id="KW-0460">Magnesium</keyword>
<dbReference type="InterPro" id="IPR002192">
    <property type="entry name" value="PPDK_AMP/ATP-bd"/>
</dbReference>
<dbReference type="Pfam" id="PF00391">
    <property type="entry name" value="PEP-utilizers"/>
    <property type="match status" value="1"/>
</dbReference>
<evidence type="ECO:0000256" key="8">
    <source>
        <dbReference type="ARBA" id="ARBA00022723"/>
    </source>
</evidence>
<evidence type="ECO:0000256" key="9">
    <source>
        <dbReference type="ARBA" id="ARBA00022741"/>
    </source>
</evidence>
<evidence type="ECO:0000256" key="7">
    <source>
        <dbReference type="ARBA" id="ARBA00022679"/>
    </source>
</evidence>
<dbReference type="EC" id="2.7.9.2" evidence="5"/>
<dbReference type="Gene3D" id="3.30.1490.20">
    <property type="entry name" value="ATP-grasp fold, A domain"/>
    <property type="match status" value="1"/>
</dbReference>
<dbReference type="GO" id="GO:0046872">
    <property type="term" value="F:metal ion binding"/>
    <property type="evidence" value="ECO:0007669"/>
    <property type="project" value="UniProtKB-KW"/>
</dbReference>
<dbReference type="SUPFAM" id="SSF52009">
    <property type="entry name" value="Phosphohistidine domain"/>
    <property type="match status" value="1"/>
</dbReference>
<dbReference type="InterPro" id="IPR008279">
    <property type="entry name" value="PEP-util_enz_mobile_dom"/>
</dbReference>
<keyword evidence="7" id="KW-0808">Transferase</keyword>
<evidence type="ECO:0000256" key="2">
    <source>
        <dbReference type="ARBA" id="ARBA00002988"/>
    </source>
</evidence>
<dbReference type="PANTHER" id="PTHR43030:SF1">
    <property type="entry name" value="PHOSPHOENOLPYRUVATE SYNTHASE"/>
    <property type="match status" value="1"/>
</dbReference>
<proteinExistence type="inferred from homology"/>
<comment type="pathway">
    <text evidence="3">Carbohydrate biosynthesis; gluconeogenesis.</text>
</comment>
<reference evidence="17" key="1">
    <citation type="journal article" date="2020" name="mSystems">
        <title>Genome- and Community-Level Interaction Insights into Carbon Utilization and Element Cycling Functions of Hydrothermarchaeota in Hydrothermal Sediment.</title>
        <authorList>
            <person name="Zhou Z."/>
            <person name="Liu Y."/>
            <person name="Xu W."/>
            <person name="Pan J."/>
            <person name="Luo Z.H."/>
            <person name="Li M."/>
        </authorList>
    </citation>
    <scope>NUCLEOTIDE SEQUENCE [LARGE SCALE GENOMIC DNA]</scope>
    <source>
        <strain evidence="17">SpSt-548</strain>
    </source>
</reference>
<dbReference type="GO" id="GO:0005524">
    <property type="term" value="F:ATP binding"/>
    <property type="evidence" value="ECO:0007669"/>
    <property type="project" value="UniProtKB-KW"/>
</dbReference>
<evidence type="ECO:0000259" key="15">
    <source>
        <dbReference type="Pfam" id="PF00391"/>
    </source>
</evidence>
<evidence type="ECO:0000313" key="17">
    <source>
        <dbReference type="EMBL" id="HGS06241.1"/>
    </source>
</evidence>
<dbReference type="EMBL" id="DSXI01000657">
    <property type="protein sequence ID" value="HGS06241.1"/>
    <property type="molecule type" value="Genomic_DNA"/>
</dbReference>
<feature type="domain" description="Pyruvate phosphate dikinase AMP/ATP-binding" evidence="16">
    <location>
        <begin position="138"/>
        <end position="447"/>
    </location>
</feature>
<evidence type="ECO:0000256" key="6">
    <source>
        <dbReference type="ARBA" id="ARBA00021623"/>
    </source>
</evidence>
<dbReference type="Gene3D" id="3.30.470.20">
    <property type="entry name" value="ATP-grasp fold, B domain"/>
    <property type="match status" value="1"/>
</dbReference>
<dbReference type="Pfam" id="PF01326">
    <property type="entry name" value="PPDK_N"/>
    <property type="match status" value="1"/>
</dbReference>
<comment type="caution">
    <text evidence="17">The sequence shown here is derived from an EMBL/GenBank/DDBJ whole genome shotgun (WGS) entry which is preliminary data.</text>
</comment>
<dbReference type="PANTHER" id="PTHR43030">
    <property type="entry name" value="PHOSPHOENOLPYRUVATE SYNTHASE"/>
    <property type="match status" value="1"/>
</dbReference>
<protein>
    <recommendedName>
        <fullName evidence="6">Phosphoenolpyruvate synthase</fullName>
        <ecNumber evidence="5">2.7.9.2</ecNumber>
    </recommendedName>
    <alternativeName>
        <fullName evidence="13">Pyruvate, water dikinase</fullName>
    </alternativeName>
</protein>
<keyword evidence="10" id="KW-0418">Kinase</keyword>
<gene>
    <name evidence="17" type="ORF">ENT08_11015</name>
</gene>
<dbReference type="GO" id="GO:0008986">
    <property type="term" value="F:pyruvate, water dikinase activity"/>
    <property type="evidence" value="ECO:0007669"/>
    <property type="project" value="UniProtKB-EC"/>
</dbReference>
<evidence type="ECO:0000256" key="11">
    <source>
        <dbReference type="ARBA" id="ARBA00022840"/>
    </source>
</evidence>
<dbReference type="AlphaFoldDB" id="A0A7V4LDQ7"/>
<comment type="cofactor">
    <cofactor evidence="1">
        <name>Mg(2+)</name>
        <dbReference type="ChEBI" id="CHEBI:18420"/>
    </cofactor>
</comment>
<comment type="similarity">
    <text evidence="4">Belongs to the PEP-utilizing enzyme family.</text>
</comment>
<evidence type="ECO:0000256" key="14">
    <source>
        <dbReference type="ARBA" id="ARBA00047700"/>
    </source>
</evidence>
<evidence type="ECO:0000256" key="1">
    <source>
        <dbReference type="ARBA" id="ARBA00001946"/>
    </source>
</evidence>
<feature type="domain" description="PEP-utilising enzyme mobile" evidence="15">
    <location>
        <begin position="493"/>
        <end position="563"/>
    </location>
</feature>
<evidence type="ECO:0000256" key="12">
    <source>
        <dbReference type="ARBA" id="ARBA00022842"/>
    </source>
</evidence>
<keyword evidence="11" id="KW-0067">ATP-binding</keyword>
<dbReference type="GO" id="GO:0006094">
    <property type="term" value="P:gluconeogenesis"/>
    <property type="evidence" value="ECO:0007669"/>
    <property type="project" value="UniProtKB-UniPathway"/>
</dbReference>
<dbReference type="InterPro" id="IPR036637">
    <property type="entry name" value="Phosphohistidine_dom_sf"/>
</dbReference>
<dbReference type="UniPathway" id="UPA00138"/>
<dbReference type="InterPro" id="IPR006319">
    <property type="entry name" value="PEP_synth"/>
</dbReference>
<sequence>MVETLNLFREIWSRWKARKGRPIQEVSEVFRFKYTCFRDLLDSNSQLLQIITDLEEKLKGEQIFGMAYIRAQAARAAFHAFRMVKNLDVLSGHRYTHLYAVLDRINAGIKAELEAGREEAGPPDLVLPYRDLTKDQVDWVGGKNAHLGEVLNRVKLPVPRGFAITTRGCDLFFAHGELRTEINKLKLELNPQDPESIEEVSEAIQELVLKAPLPPELSQAILAAYDELSREVRPLGPPPLVSLRSSAIGEDTALSFAGQYLTVLNVPKAGLLAAYKRVLASLYAPRAVAYRLHQGIRDEDAPMSVACLEMVAARAAGVMYSRHPYDRRADEVVITAVWGLGPYAVDGTVTPDTYRVAKDPDFTILEKKISPKPVKLVAAPEGGLQEVAVPPEEALAPCLSETQLRTLAGYALRLEEHFQAPQDIEWAMTQGGRLLILQTRPLKLEEDLGAKRCAEPPVPGYPLLLEGGEAAHPGVGVGPAFHVQKDEDLVKVPAGAVLVARQSSPKFVLVMPRVRAIVTDAGSVAGHMAAVAREFKVPSLLATGTATTAIPPGAEVTVDAYSGRVYLGTVPELQNLQEERKPHMQGTPVYEVLSRVAGYIVPLRLLDPKAPDFGPEACRSLHDLGRLVHEYSYTEMFRISDLAAHRGTGALKLQVPIPLDLYVIDLGKGLTGVAPGAHTVTAEQITSIPFRALLKGMLHPDLAAREPRPVEFGGLLSVMREQLLSSPPTIDRFGDKSYAIISEKYLNFSSRVGYHYGVLDAYCGATVNKNYITFAFKGGAADDVRRNRRVRAIALILLALDFAVDVKGDRVDARLAKFPAPVIEEKLELVGRLIQFTRQMDMLMVSEASVEKVAESFLKGNYKLEPELFAPSPADRPAEKGTA</sequence>
<dbReference type="SUPFAM" id="SSF56059">
    <property type="entry name" value="Glutathione synthetase ATP-binding domain-like"/>
    <property type="match status" value="1"/>
</dbReference>
<dbReference type="Gene3D" id="3.50.30.10">
    <property type="entry name" value="Phosphohistidine domain"/>
    <property type="match status" value="1"/>
</dbReference>
<keyword evidence="17" id="KW-0670">Pyruvate</keyword>